<keyword evidence="6" id="KW-0206">Cytoskeleton</keyword>
<comment type="similarity">
    <text evidence="7">Belongs to the TRAFAC class TrmE-Era-EngA-EngB-Septin-like GTPase superfamily. Septin GTPase family.</text>
</comment>
<feature type="domain" description="Septin-type G" evidence="10">
    <location>
        <begin position="111"/>
        <end position="377"/>
    </location>
</feature>
<evidence type="ECO:0000256" key="6">
    <source>
        <dbReference type="ARBA" id="ARBA00023212"/>
    </source>
</evidence>
<dbReference type="InterPro" id="IPR016491">
    <property type="entry name" value="Septin"/>
</dbReference>
<evidence type="ECO:0000313" key="12">
    <source>
        <dbReference type="Proteomes" id="UP000710432"/>
    </source>
</evidence>
<dbReference type="InterPro" id="IPR030379">
    <property type="entry name" value="G_SEPTIN_dom"/>
</dbReference>
<dbReference type="FunFam" id="3.40.50.300:FF:002048">
    <property type="entry name" value="Septin 6"/>
    <property type="match status" value="1"/>
</dbReference>
<evidence type="ECO:0000256" key="3">
    <source>
        <dbReference type="ARBA" id="ARBA00022741"/>
    </source>
</evidence>
<dbReference type="Pfam" id="PF00735">
    <property type="entry name" value="Septin"/>
    <property type="match status" value="1"/>
</dbReference>
<evidence type="ECO:0000256" key="7">
    <source>
        <dbReference type="RuleBase" id="RU004560"/>
    </source>
</evidence>
<evidence type="ECO:0000256" key="1">
    <source>
        <dbReference type="ARBA" id="ARBA00004245"/>
    </source>
</evidence>
<comment type="subcellular location">
    <subcellularLocation>
        <location evidence="1">Cytoplasm</location>
        <location evidence="1">Cytoskeleton</location>
    </subcellularLocation>
</comment>
<dbReference type="PROSITE" id="PS51719">
    <property type="entry name" value="G_SEPTIN"/>
    <property type="match status" value="1"/>
</dbReference>
<sequence>MGGDILTAHAAVMHTALSVQYPLFGQSDDGSSGTFELISANGMGTSSSRRRKALEATALSPSNATDTHKAACGRRQQSSSSHNENIRCLNTLSHFGFECLPTQLVNKSIQKGFSFNILCVGETGIGKSTLINTLFNINLKENKTSHFYSKVGLKVKTYELQERNIPLKLTVVKTVGYGDQINKEASYQPVIDYLDAQFEAYLQEELKIKRSLVDYNDSRIHVCLYFIAPTGHSLKSLDLVTMKNIDRRVNIIPLIAKADALSKSDLQRFKSNIMSELDSNGIQIYQFHEDDEDAAQANPSGNGLLPFAVVGSMEEVKVGKRMVRGRHYPWGVLQVENENHCDFVKLRDLLLCTHMEDLKDQTHSHHYECYRISRLQQLGFNDTGPDSQPVSFQEMYEAKRQEFHNQCQREEEELKQTFMQRVKEKELTFKDAEKEARITHLTSLQDKFEHLKRIQQEETLKLEEERRKLEEQIIDFYKMKAASETSQAQVYTNVKKDKDRKK</sequence>
<dbReference type="GO" id="GO:0005525">
    <property type="term" value="F:GTP binding"/>
    <property type="evidence" value="ECO:0007669"/>
    <property type="project" value="UniProtKB-KW"/>
</dbReference>
<feature type="region of interest" description="Disordered" evidence="9">
    <location>
        <begin position="41"/>
        <end position="78"/>
    </location>
</feature>
<dbReference type="EMBL" id="JAATJU010022270">
    <property type="protein sequence ID" value="KAH0511219.1"/>
    <property type="molecule type" value="Genomic_DNA"/>
</dbReference>
<dbReference type="CDD" id="cd01850">
    <property type="entry name" value="CDC_Septin"/>
    <property type="match status" value="1"/>
</dbReference>
<dbReference type="SUPFAM" id="SSF52540">
    <property type="entry name" value="P-loop containing nucleoside triphosphate hydrolases"/>
    <property type="match status" value="1"/>
</dbReference>
<evidence type="ECO:0000256" key="4">
    <source>
        <dbReference type="ARBA" id="ARBA00023054"/>
    </source>
</evidence>
<dbReference type="Gene3D" id="3.40.50.300">
    <property type="entry name" value="P-loop containing nucleotide triphosphate hydrolases"/>
    <property type="match status" value="1"/>
</dbReference>
<evidence type="ECO:0000256" key="2">
    <source>
        <dbReference type="ARBA" id="ARBA00022490"/>
    </source>
</evidence>
<dbReference type="InterPro" id="IPR027417">
    <property type="entry name" value="P-loop_NTPase"/>
</dbReference>
<keyword evidence="3 7" id="KW-0547">Nucleotide-binding</keyword>
<dbReference type="AlphaFoldDB" id="A0A8J6GIU3"/>
<dbReference type="GO" id="GO:0005856">
    <property type="term" value="C:cytoskeleton"/>
    <property type="evidence" value="ECO:0007669"/>
    <property type="project" value="UniProtKB-SubCell"/>
</dbReference>
<evidence type="ECO:0000256" key="5">
    <source>
        <dbReference type="ARBA" id="ARBA00023134"/>
    </source>
</evidence>
<proteinExistence type="inferred from homology"/>
<accession>A0A8J6GIU3</accession>
<reference evidence="11" key="1">
    <citation type="submission" date="2020-03" db="EMBL/GenBank/DDBJ databases">
        <title>Studies in the Genomics of Life Span.</title>
        <authorList>
            <person name="Glass D."/>
        </authorList>
    </citation>
    <scope>NUCLEOTIDE SEQUENCE</scope>
    <source>
        <strain evidence="11">LTLLF</strain>
        <tissue evidence="11">Muscle</tissue>
    </source>
</reference>
<keyword evidence="2" id="KW-0963">Cytoplasm</keyword>
<organism evidence="11 12">
    <name type="scientific">Microtus ochrogaster</name>
    <name type="common">Prairie vole</name>
    <dbReference type="NCBI Taxonomy" id="79684"/>
    <lineage>
        <taxon>Eukaryota</taxon>
        <taxon>Metazoa</taxon>
        <taxon>Chordata</taxon>
        <taxon>Craniata</taxon>
        <taxon>Vertebrata</taxon>
        <taxon>Euteleostomi</taxon>
        <taxon>Mammalia</taxon>
        <taxon>Eutheria</taxon>
        <taxon>Euarchontoglires</taxon>
        <taxon>Glires</taxon>
        <taxon>Rodentia</taxon>
        <taxon>Myomorpha</taxon>
        <taxon>Muroidea</taxon>
        <taxon>Cricetidae</taxon>
        <taxon>Arvicolinae</taxon>
        <taxon>Microtus</taxon>
    </lineage>
</organism>
<dbReference type="PANTHER" id="PTHR18884">
    <property type="entry name" value="SEPTIN"/>
    <property type="match status" value="1"/>
</dbReference>
<gene>
    <name evidence="11" type="ORF">LTLLF_151525</name>
</gene>
<name>A0A8J6GIU3_MICOH</name>
<dbReference type="PIRSF" id="PIRSF006698">
    <property type="entry name" value="Septin"/>
    <property type="match status" value="1"/>
</dbReference>
<feature type="coiled-coil region" evidence="8">
    <location>
        <begin position="393"/>
        <end position="472"/>
    </location>
</feature>
<dbReference type="Proteomes" id="UP000710432">
    <property type="component" value="Unassembled WGS sequence"/>
</dbReference>
<evidence type="ECO:0000259" key="10">
    <source>
        <dbReference type="PROSITE" id="PS51719"/>
    </source>
</evidence>
<protein>
    <submittedName>
        <fullName evidence="11">Septin-14</fullName>
    </submittedName>
</protein>
<evidence type="ECO:0000313" key="11">
    <source>
        <dbReference type="EMBL" id="KAH0511219.1"/>
    </source>
</evidence>
<keyword evidence="5 7" id="KW-0342">GTP-binding</keyword>
<evidence type="ECO:0000256" key="8">
    <source>
        <dbReference type="SAM" id="Coils"/>
    </source>
</evidence>
<keyword evidence="4 8" id="KW-0175">Coiled coil</keyword>
<comment type="caution">
    <text evidence="11">The sequence shown here is derived from an EMBL/GenBank/DDBJ whole genome shotgun (WGS) entry which is preliminary data.</text>
</comment>
<evidence type="ECO:0000256" key="9">
    <source>
        <dbReference type="SAM" id="MobiDB-lite"/>
    </source>
</evidence>